<evidence type="ECO:0000256" key="12">
    <source>
        <dbReference type="ARBA" id="ARBA00047761"/>
    </source>
</evidence>
<dbReference type="EC" id="3.1.3.16" evidence="1"/>
<evidence type="ECO:0000313" key="20">
    <source>
        <dbReference type="Proteomes" id="UP000199341"/>
    </source>
</evidence>
<dbReference type="InterPro" id="IPR003018">
    <property type="entry name" value="GAF"/>
</dbReference>
<gene>
    <name evidence="19" type="ORF">SAMN05216259_104245</name>
</gene>
<evidence type="ECO:0000256" key="10">
    <source>
        <dbReference type="ARBA" id="ARBA00022912"/>
    </source>
</evidence>
<dbReference type="SUPFAM" id="SSF55781">
    <property type="entry name" value="GAF domain-like"/>
    <property type="match status" value="1"/>
</dbReference>
<evidence type="ECO:0000256" key="16">
    <source>
        <dbReference type="SAM" id="MobiDB-lite"/>
    </source>
</evidence>
<keyword evidence="20" id="KW-1185">Reference proteome</keyword>
<accession>A0A1H0BNG2</accession>
<dbReference type="SMART" id="SM00331">
    <property type="entry name" value="PP2C_SIG"/>
    <property type="match status" value="1"/>
</dbReference>
<dbReference type="InterPro" id="IPR052016">
    <property type="entry name" value="Bact_Sigma-Reg"/>
</dbReference>
<evidence type="ECO:0000256" key="4">
    <source>
        <dbReference type="ARBA" id="ARBA00022723"/>
    </source>
</evidence>
<keyword evidence="11" id="KW-0464">Manganese</keyword>
<dbReference type="SMART" id="SM00065">
    <property type="entry name" value="GAF"/>
    <property type="match status" value="1"/>
</dbReference>
<dbReference type="FunFam" id="3.60.40.10:FF:000005">
    <property type="entry name" value="Serine/threonine protein phosphatase"/>
    <property type="match status" value="1"/>
</dbReference>
<dbReference type="RefSeq" id="WP_245771322.1">
    <property type="nucleotide sequence ID" value="NZ_FNIE01000004.1"/>
</dbReference>
<dbReference type="Pfam" id="PF07228">
    <property type="entry name" value="SpoIIE"/>
    <property type="match status" value="1"/>
</dbReference>
<dbReference type="InterPro" id="IPR029016">
    <property type="entry name" value="GAF-like_dom_sf"/>
</dbReference>
<feature type="region of interest" description="Disordered" evidence="16">
    <location>
        <begin position="77"/>
        <end position="97"/>
    </location>
</feature>
<evidence type="ECO:0000256" key="14">
    <source>
        <dbReference type="ARBA" id="ARBA00075117"/>
    </source>
</evidence>
<keyword evidence="6" id="KW-0418">Kinase</keyword>
<evidence type="ECO:0000256" key="5">
    <source>
        <dbReference type="ARBA" id="ARBA00022741"/>
    </source>
</evidence>
<dbReference type="GO" id="GO:0004722">
    <property type="term" value="F:protein serine/threonine phosphatase activity"/>
    <property type="evidence" value="ECO:0007669"/>
    <property type="project" value="UniProtKB-EC"/>
</dbReference>
<evidence type="ECO:0000256" key="1">
    <source>
        <dbReference type="ARBA" id="ARBA00013081"/>
    </source>
</evidence>
<name>A0A1H0BNG2_9ACTN</name>
<keyword evidence="9" id="KW-0460">Magnesium</keyword>
<keyword evidence="8" id="KW-0067">ATP-binding</keyword>
<keyword evidence="5" id="KW-0547">Nucleotide-binding</keyword>
<keyword evidence="3" id="KW-0808">Transferase</keyword>
<evidence type="ECO:0000256" key="7">
    <source>
        <dbReference type="ARBA" id="ARBA00022801"/>
    </source>
</evidence>
<dbReference type="EMBL" id="FNIE01000004">
    <property type="protein sequence ID" value="SDN47118.1"/>
    <property type="molecule type" value="Genomic_DNA"/>
</dbReference>
<dbReference type="Pfam" id="PF01590">
    <property type="entry name" value="GAF"/>
    <property type="match status" value="1"/>
</dbReference>
<comment type="catalytic activity">
    <reaction evidence="12">
        <text>O-phospho-L-seryl-[protein] + H2O = L-seryl-[protein] + phosphate</text>
        <dbReference type="Rhea" id="RHEA:20629"/>
        <dbReference type="Rhea" id="RHEA-COMP:9863"/>
        <dbReference type="Rhea" id="RHEA-COMP:11604"/>
        <dbReference type="ChEBI" id="CHEBI:15377"/>
        <dbReference type="ChEBI" id="CHEBI:29999"/>
        <dbReference type="ChEBI" id="CHEBI:43474"/>
        <dbReference type="ChEBI" id="CHEBI:83421"/>
        <dbReference type="EC" id="3.1.3.16"/>
    </reaction>
</comment>
<keyword evidence="7" id="KW-0378">Hydrolase</keyword>
<evidence type="ECO:0000256" key="9">
    <source>
        <dbReference type="ARBA" id="ARBA00022842"/>
    </source>
</evidence>
<evidence type="ECO:0000256" key="15">
    <source>
        <dbReference type="ARBA" id="ARBA00081350"/>
    </source>
</evidence>
<evidence type="ECO:0000256" key="11">
    <source>
        <dbReference type="ARBA" id="ARBA00023211"/>
    </source>
</evidence>
<evidence type="ECO:0000259" key="17">
    <source>
        <dbReference type="SMART" id="SM00065"/>
    </source>
</evidence>
<proteinExistence type="predicted"/>
<dbReference type="AlphaFoldDB" id="A0A1H0BNG2"/>
<dbReference type="GO" id="GO:0005524">
    <property type="term" value="F:ATP binding"/>
    <property type="evidence" value="ECO:0007669"/>
    <property type="project" value="UniProtKB-KW"/>
</dbReference>
<evidence type="ECO:0000256" key="2">
    <source>
        <dbReference type="ARBA" id="ARBA00022553"/>
    </source>
</evidence>
<evidence type="ECO:0000256" key="3">
    <source>
        <dbReference type="ARBA" id="ARBA00022679"/>
    </source>
</evidence>
<dbReference type="GO" id="GO:0016301">
    <property type="term" value="F:kinase activity"/>
    <property type="evidence" value="ECO:0007669"/>
    <property type="project" value="UniProtKB-KW"/>
</dbReference>
<evidence type="ECO:0000256" key="13">
    <source>
        <dbReference type="ARBA" id="ARBA00056274"/>
    </source>
</evidence>
<dbReference type="Gene3D" id="3.30.450.40">
    <property type="match status" value="1"/>
</dbReference>
<dbReference type="InterPro" id="IPR001932">
    <property type="entry name" value="PPM-type_phosphatase-like_dom"/>
</dbReference>
<keyword evidence="2" id="KW-0597">Phosphoprotein</keyword>
<keyword evidence="4" id="KW-0479">Metal-binding</keyword>
<dbReference type="GO" id="GO:0046872">
    <property type="term" value="F:metal ion binding"/>
    <property type="evidence" value="ECO:0007669"/>
    <property type="project" value="UniProtKB-KW"/>
</dbReference>
<feature type="domain" description="GAF" evidence="17">
    <location>
        <begin position="8"/>
        <end position="195"/>
    </location>
</feature>
<keyword evidence="10" id="KW-0904">Protein phosphatase</keyword>
<reference evidence="19 20" key="1">
    <citation type="submission" date="2016-10" db="EMBL/GenBank/DDBJ databases">
        <authorList>
            <person name="de Groot N.N."/>
        </authorList>
    </citation>
    <scope>NUCLEOTIDE SEQUENCE [LARGE SCALE GENOMIC DNA]</scope>
    <source>
        <strain evidence="19 20">CGMCC 4.2022</strain>
    </source>
</reference>
<sequence length="438" mass="46143">MDEVDEYDVDSALQQALDRLTVVADVNSALASTMDAREGLARTSRLLAQRVGDWCAVDLLAAAGGVRRACTATRDGVDAPAADSARLPPTPVRGDGPLARVLRGAGPVLVTSEDLRSGGGLAPWDAAAAAFIDRHGANSAIAAPLCARREVLGALTVMRGDGHPPLSTDELALVEDVGQRVGLAVDNARLHREVEHVAERLQRSLLPALPGVDHLDMAARYVTSQRTAEVGGDWYDCFKLPGGGTAVIIGDVTGHDLRAAVSMSQLRNMLRGIACDRQEPPEMILHRLDLAQHTLYPTTTATCVYGIIDGPGSGLWHVEFSSAGHLPPLLVTGDGETRYLDQANGLLLGVDTRLPRTSATVALPAGSTLLLYTDGLIERRGEGLDHGMTRLRREAATLARETPDAFCDGLLAGLSQAPADDVALLAVSVPDDAPDPES</sequence>
<evidence type="ECO:0000256" key="6">
    <source>
        <dbReference type="ARBA" id="ARBA00022777"/>
    </source>
</evidence>
<dbReference type="Gene3D" id="3.60.40.10">
    <property type="entry name" value="PPM-type phosphatase domain"/>
    <property type="match status" value="1"/>
</dbReference>
<feature type="domain" description="PPM-type phosphatase" evidence="18">
    <location>
        <begin position="212"/>
        <end position="429"/>
    </location>
</feature>
<evidence type="ECO:0000313" key="19">
    <source>
        <dbReference type="EMBL" id="SDN47118.1"/>
    </source>
</evidence>
<dbReference type="STRING" id="310781.SAMN05216259_104245"/>
<evidence type="ECO:0000259" key="18">
    <source>
        <dbReference type="SMART" id="SM00331"/>
    </source>
</evidence>
<dbReference type="PANTHER" id="PTHR43156">
    <property type="entry name" value="STAGE II SPORULATION PROTEIN E-RELATED"/>
    <property type="match status" value="1"/>
</dbReference>
<dbReference type="PANTHER" id="PTHR43156:SF2">
    <property type="entry name" value="STAGE II SPORULATION PROTEIN E"/>
    <property type="match status" value="1"/>
</dbReference>
<dbReference type="Proteomes" id="UP000199341">
    <property type="component" value="Unassembled WGS sequence"/>
</dbReference>
<protein>
    <recommendedName>
        <fullName evidence="1">protein-serine/threonine phosphatase</fullName>
        <ecNumber evidence="1">3.1.3.16</ecNumber>
    </recommendedName>
    <alternativeName>
        <fullName evidence="15">Protein-serine/threonine phosphatase</fullName>
    </alternativeName>
    <alternativeName>
        <fullName evidence="14">Serine/threonine-protein kinase</fullName>
    </alternativeName>
</protein>
<comment type="function">
    <text evidence="13">Primarily acts as an independent SigF regulator that is sensitive to the osmosensory signal, mediating the cross talk of PknD with the SigF regulon. Possesses both phosphatase and kinase activities. The kinase domain functions as a classic anti-sigma factor-like kinase to phosphorylate the anti-anti-sigma factor domain at the canonical regulatory site, and the phosphatase domain antagonizes this activity.</text>
</comment>
<dbReference type="InterPro" id="IPR036457">
    <property type="entry name" value="PPM-type-like_dom_sf"/>
</dbReference>
<evidence type="ECO:0000256" key="8">
    <source>
        <dbReference type="ARBA" id="ARBA00022840"/>
    </source>
</evidence>
<organism evidence="19 20">
    <name type="scientific">Actinacidiphila guanduensis</name>
    <dbReference type="NCBI Taxonomy" id="310781"/>
    <lineage>
        <taxon>Bacteria</taxon>
        <taxon>Bacillati</taxon>
        <taxon>Actinomycetota</taxon>
        <taxon>Actinomycetes</taxon>
        <taxon>Kitasatosporales</taxon>
        <taxon>Streptomycetaceae</taxon>
        <taxon>Actinacidiphila</taxon>
    </lineage>
</organism>
<dbReference type="SUPFAM" id="SSF81606">
    <property type="entry name" value="PP2C-like"/>
    <property type="match status" value="1"/>
</dbReference>